<proteinExistence type="predicted"/>
<gene>
    <name evidence="1" type="ORF">UFOVP74_52</name>
</gene>
<sequence>MKIKMDNKILSPKEWVDNTHKEYIIREITDMMQQYADYVARERGVGFAQWLNIDGWEAYLQDC</sequence>
<protein>
    <submittedName>
        <fullName evidence="1">Uncharacterized protein</fullName>
    </submittedName>
</protein>
<organism evidence="1">
    <name type="scientific">uncultured Caudovirales phage</name>
    <dbReference type="NCBI Taxonomy" id="2100421"/>
    <lineage>
        <taxon>Viruses</taxon>
        <taxon>Duplodnaviria</taxon>
        <taxon>Heunggongvirae</taxon>
        <taxon>Uroviricota</taxon>
        <taxon>Caudoviricetes</taxon>
        <taxon>Peduoviridae</taxon>
        <taxon>Maltschvirus</taxon>
        <taxon>Maltschvirus maltsch</taxon>
    </lineage>
</organism>
<dbReference type="EMBL" id="LR796196">
    <property type="protein sequence ID" value="CAB4126498.1"/>
    <property type="molecule type" value="Genomic_DNA"/>
</dbReference>
<reference evidence="1" key="1">
    <citation type="submission" date="2020-04" db="EMBL/GenBank/DDBJ databases">
        <authorList>
            <person name="Chiriac C."/>
            <person name="Salcher M."/>
            <person name="Ghai R."/>
            <person name="Kavagutti S V."/>
        </authorList>
    </citation>
    <scope>NUCLEOTIDE SEQUENCE</scope>
</reference>
<evidence type="ECO:0000313" key="1">
    <source>
        <dbReference type="EMBL" id="CAB4126498.1"/>
    </source>
</evidence>
<accession>A0A6J5KVG2</accession>
<name>A0A6J5KVG2_9CAUD</name>